<proteinExistence type="predicted"/>
<organism evidence="1">
    <name type="scientific">Streptomyces nobilis</name>
    <dbReference type="NCBI Taxonomy" id="66901"/>
    <lineage>
        <taxon>Bacteria</taxon>
        <taxon>Bacillati</taxon>
        <taxon>Actinomycetota</taxon>
        <taxon>Actinomycetes</taxon>
        <taxon>Kitasatosporales</taxon>
        <taxon>Streptomycetaceae</taxon>
        <taxon>Streptomyces</taxon>
    </lineage>
</organism>
<sequence length="132" mass="13944">MPHFQVRVHEEELDGKVEGRLVRLLTEALVQVYGERARSMAVVEIFGIPRHRWGVGGVPGGVHSPVVSLHVREAALHLPGIDDAPGQLIRAITDAVADAFGESVRDRVGVQLVGVPAGRSGVGGEVDPPAPA</sequence>
<name>I2CME8_9ACTN</name>
<evidence type="ECO:0000313" key="1">
    <source>
        <dbReference type="EMBL" id="AFJ68081.1"/>
    </source>
</evidence>
<accession>I2CME8</accession>
<reference evidence="1" key="1">
    <citation type="submission" date="2011-07" db="EMBL/GenBank/DDBJ databases">
        <authorList>
            <person name="Jian X."/>
            <person name="Pan H."/>
            <person name="Tang G."/>
        </authorList>
    </citation>
    <scope>NUCLEOTIDE SEQUENCE</scope>
    <source>
        <strain evidence="1">JCM 4274</strain>
    </source>
</reference>
<dbReference type="EMBL" id="JN411915">
    <property type="protein sequence ID" value="AFJ68081.1"/>
    <property type="molecule type" value="Genomic_DNA"/>
</dbReference>
<dbReference type="Gene3D" id="3.30.429.10">
    <property type="entry name" value="Macrophage Migration Inhibitory Factor"/>
    <property type="match status" value="2"/>
</dbReference>
<protein>
    <submittedName>
        <fullName evidence="1">Transcriptional regulator</fullName>
    </submittedName>
</protein>
<reference evidence="1" key="2">
    <citation type="journal article" date="2012" name="ACS Chem. Biol.">
        <title>Analysis of YM-216391 Biosynthetic Gene Cluster and Improvement of the Cyclopeptide Production in a Heterologous Host.</title>
        <authorList>
            <person name="Jian X.H."/>
            <person name="Pan H.X."/>
            <person name="Ning T.T."/>
            <person name="Shi Y.Y."/>
            <person name="Chen Y.S."/>
            <person name="Li Y."/>
            <person name="Zeng X.W."/>
            <person name="Xu J."/>
            <person name="Tang G.L."/>
        </authorList>
    </citation>
    <scope>NUCLEOTIDE SEQUENCE</scope>
    <source>
        <strain evidence="1">JCM 4274</strain>
    </source>
</reference>
<dbReference type="AlphaFoldDB" id="I2CME8"/>
<dbReference type="InterPro" id="IPR014347">
    <property type="entry name" value="Tautomerase/MIF_sf"/>
</dbReference>